<dbReference type="EMBL" id="JBBKAI010000002">
    <property type="protein sequence ID" value="MEJ8657142.1"/>
    <property type="molecule type" value="Genomic_DNA"/>
</dbReference>
<comment type="caution">
    <text evidence="1">The sequence shown here is derived from an EMBL/GenBank/DDBJ whole genome shotgun (WGS) entry which is preliminary data.</text>
</comment>
<sequence>MNVPAPAGIATLVAYVATIPAANLAVTHFGAVPVGFGYAAPAGVYMVGLALVLRDLAREAAGRRAVLAAIAIGTVLSYFLADPALAMASAAAFVVAESMDFAVYEPLRERGLLIAMLASNAVGLLSDSLLFLKLAFDSFEYLPGQILGKAWMTLAAVAALTLLRRRKRATAGLPEAARC</sequence>
<organism evidence="1 2">
    <name type="scientific">Streptomyces pratisoli</name>
    <dbReference type="NCBI Taxonomy" id="3139917"/>
    <lineage>
        <taxon>Bacteria</taxon>
        <taxon>Bacillati</taxon>
        <taxon>Actinomycetota</taxon>
        <taxon>Actinomycetes</taxon>
        <taxon>Kitasatosporales</taxon>
        <taxon>Streptomycetaceae</taxon>
        <taxon>Streptomyces</taxon>
    </lineage>
</organism>
<protein>
    <submittedName>
        <fullName evidence="1">VUT family protein</fullName>
    </submittedName>
</protein>
<reference evidence="1" key="1">
    <citation type="submission" date="2024-03" db="EMBL/GenBank/DDBJ databases">
        <title>Novel Streptomyces species of biotechnological and ecological value are a feature of Machair soil.</title>
        <authorList>
            <person name="Prole J.R."/>
            <person name="Goodfellow M."/>
            <person name="Allenby N."/>
            <person name="Ward A.C."/>
        </authorList>
    </citation>
    <scope>NUCLEOTIDE SEQUENCE</scope>
    <source>
        <strain evidence="1">MS1.AVA.4</strain>
    </source>
</reference>
<evidence type="ECO:0000313" key="2">
    <source>
        <dbReference type="Proteomes" id="UP001375539"/>
    </source>
</evidence>
<accession>A0ACC6QFS3</accession>
<evidence type="ECO:0000313" key="1">
    <source>
        <dbReference type="EMBL" id="MEJ8657142.1"/>
    </source>
</evidence>
<name>A0ACC6QFS3_9ACTN</name>
<keyword evidence="2" id="KW-1185">Reference proteome</keyword>
<gene>
    <name evidence="1" type="ORF">WKI58_11495</name>
</gene>
<proteinExistence type="predicted"/>
<dbReference type="Proteomes" id="UP001375539">
    <property type="component" value="Unassembled WGS sequence"/>
</dbReference>